<protein>
    <submittedName>
        <fullName evidence="2">Uncharacterized protein</fullName>
    </submittedName>
</protein>
<dbReference type="AlphaFoldDB" id="A0A914W2W4"/>
<dbReference type="PANTHER" id="PTHR14143:SF1">
    <property type="entry name" value="IRG-TYPE G DOMAIN-CONTAINING PROTEIN"/>
    <property type="match status" value="1"/>
</dbReference>
<dbReference type="Proteomes" id="UP000887566">
    <property type="component" value="Unplaced"/>
</dbReference>
<proteinExistence type="predicted"/>
<reference evidence="2" key="1">
    <citation type="submission" date="2022-11" db="UniProtKB">
        <authorList>
            <consortium name="WormBaseParasite"/>
        </authorList>
    </citation>
    <scope>IDENTIFICATION</scope>
</reference>
<dbReference type="InterPro" id="IPR027417">
    <property type="entry name" value="P-loop_NTPase"/>
</dbReference>
<dbReference type="Gene3D" id="3.40.50.300">
    <property type="entry name" value="P-loop containing nucleotide triphosphate hydrolases"/>
    <property type="match status" value="1"/>
</dbReference>
<accession>A0A914W2W4</accession>
<evidence type="ECO:0000313" key="1">
    <source>
        <dbReference type="Proteomes" id="UP000887566"/>
    </source>
</evidence>
<sequence>MPAYNLGAKGYPHEVQTGQGKAIREAAQVTVVSEIMARNIATPYRGKFNVLEETSKLTKYKYKEKPLKYLVFWDIPGSGSLEYSKVEDYFRENYLYVFDCLFLLLGEGNLTENDVMFARQAKDSRTPCAFIRSKSDILVKRSFEDPMTAEFDTMQETAQHIYDQVKENHRKSCPPDLQDVPYFLVSSDTILMIFNATIIPEEDSWRAGFDEVNLMEFIGSCARPCHQELNENVFSMLWSKVLSIFS</sequence>
<evidence type="ECO:0000313" key="2">
    <source>
        <dbReference type="WBParaSite" id="PSAMB.scaffold292size58672.g4388.t1"/>
    </source>
</evidence>
<dbReference type="GO" id="GO:0005525">
    <property type="term" value="F:GTP binding"/>
    <property type="evidence" value="ECO:0007669"/>
    <property type="project" value="InterPro"/>
</dbReference>
<dbReference type="SUPFAM" id="SSF52540">
    <property type="entry name" value="P-loop containing nucleoside triphosphate hydrolases"/>
    <property type="match status" value="1"/>
</dbReference>
<dbReference type="Pfam" id="PF05049">
    <property type="entry name" value="IIGP"/>
    <property type="match status" value="1"/>
</dbReference>
<name>A0A914W2W4_9BILA</name>
<dbReference type="InterPro" id="IPR007743">
    <property type="entry name" value="Immunity-related_GTPase-like"/>
</dbReference>
<organism evidence="1 2">
    <name type="scientific">Plectus sambesii</name>
    <dbReference type="NCBI Taxonomy" id="2011161"/>
    <lineage>
        <taxon>Eukaryota</taxon>
        <taxon>Metazoa</taxon>
        <taxon>Ecdysozoa</taxon>
        <taxon>Nematoda</taxon>
        <taxon>Chromadorea</taxon>
        <taxon>Plectida</taxon>
        <taxon>Plectina</taxon>
        <taxon>Plectoidea</taxon>
        <taxon>Plectidae</taxon>
        <taxon>Plectus</taxon>
    </lineage>
</organism>
<dbReference type="WBParaSite" id="PSAMB.scaffold292size58672.g4388.t1">
    <property type="protein sequence ID" value="PSAMB.scaffold292size58672.g4388.t1"/>
    <property type="gene ID" value="PSAMB.scaffold292size58672.g4388"/>
</dbReference>
<keyword evidence="1" id="KW-1185">Reference proteome</keyword>
<dbReference type="GO" id="GO:0016020">
    <property type="term" value="C:membrane"/>
    <property type="evidence" value="ECO:0007669"/>
    <property type="project" value="InterPro"/>
</dbReference>
<dbReference type="PANTHER" id="PTHR14143">
    <property type="entry name" value="INTERFERON-INDUCIBLE GTPASE FAMILY MEMBER"/>
    <property type="match status" value="1"/>
</dbReference>